<comment type="caution">
    <text evidence="2">The sequence shown here is derived from an EMBL/GenBank/DDBJ whole genome shotgun (WGS) entry which is preliminary data.</text>
</comment>
<name>A0A919QF13_9ACTN</name>
<dbReference type="Gene3D" id="3.40.50.150">
    <property type="entry name" value="Vaccinia Virus protein VP39"/>
    <property type="match status" value="1"/>
</dbReference>
<dbReference type="CDD" id="cd02440">
    <property type="entry name" value="AdoMet_MTases"/>
    <property type="match status" value="1"/>
</dbReference>
<dbReference type="Proteomes" id="UP000640052">
    <property type="component" value="Unassembled WGS sequence"/>
</dbReference>
<protein>
    <recommendedName>
        <fullName evidence="1">Methyltransferase type 11 domain-containing protein</fullName>
    </recommendedName>
</protein>
<reference evidence="2" key="1">
    <citation type="submission" date="2021-01" db="EMBL/GenBank/DDBJ databases">
        <title>Whole genome shotgun sequence of Acrocarpospora phusangensis NBRC 108782.</title>
        <authorList>
            <person name="Komaki H."/>
            <person name="Tamura T."/>
        </authorList>
    </citation>
    <scope>NUCLEOTIDE SEQUENCE</scope>
    <source>
        <strain evidence="2">NBRC 108782</strain>
    </source>
</reference>
<dbReference type="InterPro" id="IPR029063">
    <property type="entry name" value="SAM-dependent_MTases_sf"/>
</dbReference>
<feature type="domain" description="Methyltransferase type 11" evidence="1">
    <location>
        <begin position="60"/>
        <end position="151"/>
    </location>
</feature>
<accession>A0A919QF13</accession>
<keyword evidence="3" id="KW-1185">Reference proteome</keyword>
<dbReference type="AlphaFoldDB" id="A0A919QF13"/>
<organism evidence="2 3">
    <name type="scientific">Acrocarpospora phusangensis</name>
    <dbReference type="NCBI Taxonomy" id="1070424"/>
    <lineage>
        <taxon>Bacteria</taxon>
        <taxon>Bacillati</taxon>
        <taxon>Actinomycetota</taxon>
        <taxon>Actinomycetes</taxon>
        <taxon>Streptosporangiales</taxon>
        <taxon>Streptosporangiaceae</taxon>
        <taxon>Acrocarpospora</taxon>
    </lineage>
</organism>
<dbReference type="InterPro" id="IPR013216">
    <property type="entry name" value="Methyltransf_11"/>
</dbReference>
<dbReference type="RefSeq" id="WP_204044302.1">
    <property type="nucleotide sequence ID" value="NZ_BOOA01000060.1"/>
</dbReference>
<evidence type="ECO:0000313" key="2">
    <source>
        <dbReference type="EMBL" id="GIH27656.1"/>
    </source>
</evidence>
<evidence type="ECO:0000259" key="1">
    <source>
        <dbReference type="Pfam" id="PF08241"/>
    </source>
</evidence>
<proteinExistence type="predicted"/>
<evidence type="ECO:0000313" key="3">
    <source>
        <dbReference type="Proteomes" id="UP000640052"/>
    </source>
</evidence>
<sequence>MTTHHERMIGDFYSEFPYPWHVARLARCGDPALYPALVSQEVGDYGHRRLPPDCRIWVPGCGVNQALMTALRFPAAHVVGSDVSEESLRMCAAAAEQVGAGNLELREEGIEGSPYREEFDYIVCTGVIHHNPDPGALLARLAAALRPEGLLELMVYNTFHRREITAFQEALRLIGHGQDVWSARRLAGSIDSDNQLTARLRAELHEPEIAFADTWLNPCERTFTVGGLHDLCAAAGLVLEAPCVSELAKASGAYSWELPVRDERLGGRLRALPDLVRWQVGNLLLFDRSPLLWFYLRRRDNPLPLAGEDERDEAFLDAVPTRVRATERVWLLEESGGYRPMDGERPVSEPAATAFPQLLADVDGRRTVRDLCGAPGGTMVRRMRAELATPAGPHLVARVAG</sequence>
<dbReference type="SUPFAM" id="SSF53335">
    <property type="entry name" value="S-adenosyl-L-methionine-dependent methyltransferases"/>
    <property type="match status" value="1"/>
</dbReference>
<dbReference type="EMBL" id="BOOA01000060">
    <property type="protein sequence ID" value="GIH27656.1"/>
    <property type="molecule type" value="Genomic_DNA"/>
</dbReference>
<dbReference type="GO" id="GO:0008757">
    <property type="term" value="F:S-adenosylmethionine-dependent methyltransferase activity"/>
    <property type="evidence" value="ECO:0007669"/>
    <property type="project" value="InterPro"/>
</dbReference>
<dbReference type="Pfam" id="PF08241">
    <property type="entry name" value="Methyltransf_11"/>
    <property type="match status" value="1"/>
</dbReference>
<gene>
    <name evidence="2" type="ORF">Aph01nite_59660</name>
</gene>